<gene>
    <name evidence="2" type="ORF">L202_03840</name>
</gene>
<feature type="compositionally biased region" description="Low complexity" evidence="1">
    <location>
        <begin position="94"/>
        <end position="111"/>
    </location>
</feature>
<evidence type="ECO:0000313" key="3">
    <source>
        <dbReference type="Proteomes" id="UP000094065"/>
    </source>
</evidence>
<dbReference type="AlphaFoldDB" id="A0A1E3HUE6"/>
<feature type="region of interest" description="Disordered" evidence="1">
    <location>
        <begin position="1"/>
        <end position="33"/>
    </location>
</feature>
<dbReference type="EMBL" id="AWGJ01000005">
    <property type="protein sequence ID" value="ODN79967.1"/>
    <property type="molecule type" value="Genomic_DNA"/>
</dbReference>
<keyword evidence="3" id="KW-1185">Reference proteome</keyword>
<accession>A0A1E3HUE6</accession>
<evidence type="ECO:0000313" key="2">
    <source>
        <dbReference type="EMBL" id="ODN79967.1"/>
    </source>
</evidence>
<comment type="caution">
    <text evidence="2">The sequence shown here is derived from an EMBL/GenBank/DDBJ whole genome shotgun (WGS) entry which is preliminary data.</text>
</comment>
<name>A0A1E3HUE6_9TREE</name>
<dbReference type="GeneID" id="30155149"/>
<feature type="compositionally biased region" description="Basic residues" evidence="1">
    <location>
        <begin position="242"/>
        <end position="255"/>
    </location>
</feature>
<dbReference type="Proteomes" id="UP000094065">
    <property type="component" value="Unassembled WGS sequence"/>
</dbReference>
<protein>
    <submittedName>
        <fullName evidence="2">Uncharacterized protein</fullName>
    </submittedName>
</protein>
<evidence type="ECO:0000256" key="1">
    <source>
        <dbReference type="SAM" id="MobiDB-lite"/>
    </source>
</evidence>
<feature type="compositionally biased region" description="Basic and acidic residues" evidence="1">
    <location>
        <begin position="13"/>
        <end position="22"/>
    </location>
</feature>
<dbReference type="OrthoDB" id="2573689at2759"/>
<feature type="compositionally biased region" description="Basic residues" evidence="1">
    <location>
        <begin position="295"/>
        <end position="306"/>
    </location>
</feature>
<reference evidence="2 3" key="1">
    <citation type="submission" date="2016-06" db="EMBL/GenBank/DDBJ databases">
        <title>Evolution of pathogenesis and genome organization in the Tremellales.</title>
        <authorList>
            <person name="Cuomo C."/>
            <person name="Litvintseva A."/>
            <person name="Heitman J."/>
            <person name="Chen Y."/>
            <person name="Sun S."/>
            <person name="Springer D."/>
            <person name="Dromer F."/>
            <person name="Young S."/>
            <person name="Zeng Q."/>
            <person name="Chapman S."/>
            <person name="Gujja S."/>
            <person name="Saif S."/>
            <person name="Birren B."/>
        </authorList>
    </citation>
    <scope>NUCLEOTIDE SEQUENCE [LARGE SCALE GENOMIC DNA]</scope>
    <source>
        <strain evidence="2 3">CBS 6039</strain>
    </source>
</reference>
<dbReference type="STRING" id="1295533.A0A1E3HUE6"/>
<sequence>MAQGIPQTSPSKIQKEPPEQDQQKPVNNPKPTRTSLLGAVRLHTEDSGHGFPVHKIRITSAGKGGNYAQFGLQWLLDVPDVPIVYHTLPPPPSTSSSSIGPGSSSSKPTPKAKNGLLPVTTTIPKLVTVVERVKREYIESLLSGRGKKVDKKGKGKGKGKGEEEGEGKEVTGRGLWQYTETGNWTPEPVIGEGEDQEAALRRVLGGSSRPKMKHHPYMSITLSTKPVPELEKIVPAQVVYAKSKKVRGKKKPRAKKQTDEEMDVDETEEARVMKELGDGNDTEVDEPASQSKSKSNSKGKEMKKRKSESEHGASKKKTKA</sequence>
<feature type="region of interest" description="Disordered" evidence="1">
    <location>
        <begin position="87"/>
        <end position="116"/>
    </location>
</feature>
<organism evidence="2 3">
    <name type="scientific">Cryptococcus amylolentus CBS 6039</name>
    <dbReference type="NCBI Taxonomy" id="1295533"/>
    <lineage>
        <taxon>Eukaryota</taxon>
        <taxon>Fungi</taxon>
        <taxon>Dikarya</taxon>
        <taxon>Basidiomycota</taxon>
        <taxon>Agaricomycotina</taxon>
        <taxon>Tremellomycetes</taxon>
        <taxon>Tremellales</taxon>
        <taxon>Cryptococcaceae</taxon>
        <taxon>Cryptococcus</taxon>
    </lineage>
</organism>
<feature type="compositionally biased region" description="Basic residues" evidence="1">
    <location>
        <begin position="145"/>
        <end position="158"/>
    </location>
</feature>
<dbReference type="RefSeq" id="XP_018994814.1">
    <property type="nucleotide sequence ID" value="XM_019137788.1"/>
</dbReference>
<feature type="compositionally biased region" description="Polar residues" evidence="1">
    <location>
        <begin position="1"/>
        <end position="12"/>
    </location>
</feature>
<feature type="region of interest" description="Disordered" evidence="1">
    <location>
        <begin position="145"/>
        <end position="170"/>
    </location>
</feature>
<feature type="region of interest" description="Disordered" evidence="1">
    <location>
        <begin position="239"/>
        <end position="320"/>
    </location>
</feature>
<proteinExistence type="predicted"/>
<feature type="compositionally biased region" description="Basic and acidic residues" evidence="1">
    <location>
        <begin position="159"/>
        <end position="170"/>
    </location>
</feature>